<dbReference type="PANTHER" id="PTHR43861">
    <property type="entry name" value="TRANS-ACONITATE 2-METHYLTRANSFERASE-RELATED"/>
    <property type="match status" value="1"/>
</dbReference>
<feature type="non-terminal residue" evidence="1">
    <location>
        <position position="1"/>
    </location>
</feature>
<dbReference type="EMBL" id="JANIBL010000064">
    <property type="protein sequence ID" value="MCQ8119284.1"/>
    <property type="molecule type" value="Genomic_DNA"/>
</dbReference>
<keyword evidence="2" id="KW-1185">Reference proteome</keyword>
<sequence length="264" mass="29459">PGCQGYIGENSGGLCLDKQMLQSYFKSLYQRTMSEAYSLASREIVSGLKENGGACLDCGANSGYWFDRLATETGLTPAQYHGIEWDGDSVNAAQLKRLNVQQGDLNKKLPFDNDTFSCVFALSVLEHLLNGCHFLKETHRTLKPGGKLVLLTPNISTYFTAALILAGRMPSSGPHPDSDILMKSEEVFKVSADELRWDTESDTPVHRHLVVFSYLTLKKYLNTIGFSQVTGYGFGLYPLPNFIQPVFEKIDPYHCHQMVFIARK</sequence>
<dbReference type="Pfam" id="PF13489">
    <property type="entry name" value="Methyltransf_23"/>
    <property type="match status" value="1"/>
</dbReference>
<keyword evidence="1" id="KW-0489">Methyltransferase</keyword>
<dbReference type="InterPro" id="IPR029063">
    <property type="entry name" value="SAM-dependent_MTases_sf"/>
</dbReference>
<organism evidence="1 2">
    <name type="scientific">Methylomonas rosea</name>
    <dbReference type="NCBI Taxonomy" id="2952227"/>
    <lineage>
        <taxon>Bacteria</taxon>
        <taxon>Pseudomonadati</taxon>
        <taxon>Pseudomonadota</taxon>
        <taxon>Gammaproteobacteria</taxon>
        <taxon>Methylococcales</taxon>
        <taxon>Methylococcaceae</taxon>
        <taxon>Methylomonas</taxon>
    </lineage>
</organism>
<evidence type="ECO:0000313" key="2">
    <source>
        <dbReference type="Proteomes" id="UP001524570"/>
    </source>
</evidence>
<dbReference type="Proteomes" id="UP001524570">
    <property type="component" value="Unassembled WGS sequence"/>
</dbReference>
<accession>A0ABT1TWZ0</accession>
<dbReference type="SUPFAM" id="SSF53335">
    <property type="entry name" value="S-adenosyl-L-methionine-dependent methyltransferases"/>
    <property type="match status" value="1"/>
</dbReference>
<proteinExistence type="predicted"/>
<dbReference type="CDD" id="cd02440">
    <property type="entry name" value="AdoMet_MTases"/>
    <property type="match status" value="1"/>
</dbReference>
<comment type="caution">
    <text evidence="1">The sequence shown here is derived from an EMBL/GenBank/DDBJ whole genome shotgun (WGS) entry which is preliminary data.</text>
</comment>
<dbReference type="GO" id="GO:0008168">
    <property type="term" value="F:methyltransferase activity"/>
    <property type="evidence" value="ECO:0007669"/>
    <property type="project" value="UniProtKB-KW"/>
</dbReference>
<evidence type="ECO:0000313" key="1">
    <source>
        <dbReference type="EMBL" id="MCQ8119284.1"/>
    </source>
</evidence>
<keyword evidence="1" id="KW-0808">Transferase</keyword>
<dbReference type="RefSeq" id="WP_256608170.1">
    <property type="nucleotide sequence ID" value="NZ_JANIBL010000064.1"/>
</dbReference>
<dbReference type="GO" id="GO:0032259">
    <property type="term" value="P:methylation"/>
    <property type="evidence" value="ECO:0007669"/>
    <property type="project" value="UniProtKB-KW"/>
</dbReference>
<dbReference type="Gene3D" id="3.40.50.150">
    <property type="entry name" value="Vaccinia Virus protein VP39"/>
    <property type="match status" value="1"/>
</dbReference>
<name>A0ABT1TWZ0_9GAMM</name>
<protein>
    <submittedName>
        <fullName evidence="1">Class I SAM-dependent methyltransferase</fullName>
    </submittedName>
</protein>
<gene>
    <name evidence="1" type="ORF">NP589_17770</name>
</gene>
<reference evidence="1 2" key="1">
    <citation type="submission" date="2022-07" db="EMBL/GenBank/DDBJ databases">
        <title>Methylomonas rivi sp. nov., Methylomonas rosea sp. nov., Methylomonas aureus sp. nov. and Methylomonas subterranea sp. nov., four novel methanotrophs isolated from a freshwater creek and the deep terrestrial subsurface.</title>
        <authorList>
            <person name="Abin C."/>
            <person name="Sankaranarayanan K."/>
            <person name="Garner C."/>
            <person name="Sindelar R."/>
            <person name="Kotary K."/>
            <person name="Garner R."/>
            <person name="Barclay S."/>
            <person name="Lawson P."/>
            <person name="Krumholz L."/>
        </authorList>
    </citation>
    <scope>NUCLEOTIDE SEQUENCE [LARGE SCALE GENOMIC DNA]</scope>
    <source>
        <strain evidence="1 2">WSC-7</strain>
    </source>
</reference>